<evidence type="ECO:0000259" key="6">
    <source>
        <dbReference type="PROSITE" id="PS50135"/>
    </source>
</evidence>
<evidence type="ECO:0000256" key="5">
    <source>
        <dbReference type="SAM" id="MobiDB-lite"/>
    </source>
</evidence>
<feature type="domain" description="ZZ-type" evidence="6">
    <location>
        <begin position="374"/>
        <end position="426"/>
    </location>
</feature>
<dbReference type="VEuPathDB" id="FungiDB:HMPREF1120_03603"/>
<gene>
    <name evidence="7" type="ORF">HMPREF1120_03603</name>
</gene>
<name>H6BTP2_EXODN</name>
<dbReference type="HOGENOM" id="CLU_007590_0_0_1"/>
<keyword evidence="1" id="KW-0479">Metal-binding</keyword>
<proteinExistence type="predicted"/>
<dbReference type="OMA" id="NKHGHHP"/>
<evidence type="ECO:0000313" key="7">
    <source>
        <dbReference type="EMBL" id="EHY55469.1"/>
    </source>
</evidence>
<keyword evidence="3" id="KW-0862">Zinc</keyword>
<dbReference type="SUPFAM" id="SSF57850">
    <property type="entry name" value="RING/U-box"/>
    <property type="match status" value="4"/>
</dbReference>
<dbReference type="CDD" id="cd02249">
    <property type="entry name" value="ZZ"/>
    <property type="match status" value="1"/>
</dbReference>
<dbReference type="InParanoid" id="H6BTP2"/>
<dbReference type="Gene3D" id="3.30.60.90">
    <property type="match status" value="4"/>
</dbReference>
<dbReference type="AlphaFoldDB" id="H6BTP2"/>
<dbReference type="InterPro" id="IPR032350">
    <property type="entry name" value="Nbr1_FW"/>
</dbReference>
<dbReference type="CDD" id="cd14947">
    <property type="entry name" value="NBR1_like"/>
    <property type="match status" value="1"/>
</dbReference>
<dbReference type="SMART" id="SM00291">
    <property type="entry name" value="ZnF_ZZ"/>
    <property type="match status" value="4"/>
</dbReference>
<feature type="compositionally biased region" description="Acidic residues" evidence="5">
    <location>
        <begin position="769"/>
        <end position="794"/>
    </location>
</feature>
<sequence length="818" mass="89168">MATPHSQTSPLGPDTLITVKVIIDGTNRRFKLALRDLGANVLPQKLRFLLNIPDEQEVRFDRFSDSAGTYITLDSSNPAIYKQLYRAAKAKLKLRLRATVQAPAKSQKGENAEKPPMIELPEHMKNTGIISEPRHSFLETVLSQPLGNGTASSLNSFKTSCPYSLPCAIPGAFDLSQTGSDELPPKGPVKIRGSKVFSFPTLPLLDDFPSASYSIDCNNCGMTVPNEHYHCGICENGDFDLCKPCVDAGVTCNGEEHWLLKRTIRNGVVVPSTTETLPPKKCPEAPTGSSDDTVTPVTLEQDDGERTCNSCISQLPAREFVTCQDCPDFDLCLSCMQDELHGHDPSHKFKAQETMSYLTCPEIKELCAPGRGVRHDAICDGCEKSIRGVRHKCLSCPDFDYCSGCIKTAGENHQGHRFVPLYTPLQMLGAPKQRHRGIYCDGPLCVGQKRYITGDRYKCAVCHDTDFCARCEALPNNGHNSSHPLIKIKVPIRNISISTQHETEGGNNMTQLGDRPSAKHVATETTRSIVANAATQVQTVAEVQPTETAPSAVEPVKVNDSVPSPPVGNDLQAWFVSDSTPDGTRVAPNHLVSQSWTVRNPGPDAWPAGCAVYYIGGDDMRNLDIHHPSSVSAMTSANRSNFLSTSLEPGKTAVFTVLLKSPPREGRAISYWRLKTPGGLPFGHKLWVDIDVRAAPVDLPESSDSSSPSTTADVKVGTAKNDKDKSEASSTMIFPKLDKESPMSSLHDVSAESVDVAPVSVMEPTTTTDEQELLEDVESLELEDSESDREGFLTDEEYDILDATDEDFFMEAQQGGSK</sequence>
<dbReference type="Gene3D" id="2.60.40.10">
    <property type="entry name" value="Immunoglobulins"/>
    <property type="match status" value="1"/>
</dbReference>
<evidence type="ECO:0000256" key="2">
    <source>
        <dbReference type="ARBA" id="ARBA00022771"/>
    </source>
</evidence>
<feature type="region of interest" description="Disordered" evidence="5">
    <location>
        <begin position="699"/>
        <end position="794"/>
    </location>
</feature>
<dbReference type="GO" id="GO:0008270">
    <property type="term" value="F:zinc ion binding"/>
    <property type="evidence" value="ECO:0007669"/>
    <property type="project" value="UniProtKB-KW"/>
</dbReference>
<protein>
    <recommendedName>
        <fullName evidence="6">ZZ-type domain-containing protein</fullName>
    </recommendedName>
</protein>
<evidence type="ECO:0000256" key="1">
    <source>
        <dbReference type="ARBA" id="ARBA00022723"/>
    </source>
</evidence>
<dbReference type="Pfam" id="PF00569">
    <property type="entry name" value="ZZ"/>
    <property type="match status" value="2"/>
</dbReference>
<dbReference type="GeneID" id="20308242"/>
<accession>H6BTP2</accession>
<dbReference type="InterPro" id="IPR013783">
    <property type="entry name" value="Ig-like_fold"/>
</dbReference>
<dbReference type="eggNOG" id="KOG4351">
    <property type="taxonomic scope" value="Eukaryota"/>
</dbReference>
<dbReference type="CDD" id="cd02340">
    <property type="entry name" value="ZZ_NBR1_like"/>
    <property type="match status" value="2"/>
</dbReference>
<dbReference type="OrthoDB" id="661148at2759"/>
<evidence type="ECO:0000256" key="3">
    <source>
        <dbReference type="ARBA" id="ARBA00022833"/>
    </source>
</evidence>
<evidence type="ECO:0000313" key="8">
    <source>
        <dbReference type="Proteomes" id="UP000007304"/>
    </source>
</evidence>
<dbReference type="RefSeq" id="XP_009155930.1">
    <property type="nucleotide sequence ID" value="XM_009157682.1"/>
</dbReference>
<dbReference type="PANTHER" id="PTHR20930">
    <property type="entry name" value="OVARIAN CARCINOMA ANTIGEN CA125-RELATED"/>
    <property type="match status" value="1"/>
</dbReference>
<reference evidence="7" key="1">
    <citation type="submission" date="2011-07" db="EMBL/GenBank/DDBJ databases">
        <title>The Genome Sequence of Exophiala (Wangiella) dermatitidis NIH/UT8656.</title>
        <authorList>
            <consortium name="The Broad Institute Genome Sequencing Platform"/>
            <person name="Cuomo C."/>
            <person name="Wang Z."/>
            <person name="Hunicke-Smith S."/>
            <person name="Szanislo P.J."/>
            <person name="Earl A."/>
            <person name="Young S.K."/>
            <person name="Zeng Q."/>
            <person name="Gargeya S."/>
            <person name="Fitzgerald M."/>
            <person name="Haas B."/>
            <person name="Abouelleil A."/>
            <person name="Alvarado L."/>
            <person name="Arachchi H.M."/>
            <person name="Berlin A."/>
            <person name="Brown A."/>
            <person name="Chapman S.B."/>
            <person name="Chen Z."/>
            <person name="Dunbar C."/>
            <person name="Freedman E."/>
            <person name="Gearin G."/>
            <person name="Gellesch M."/>
            <person name="Goldberg J."/>
            <person name="Griggs A."/>
            <person name="Gujja S."/>
            <person name="Heiman D."/>
            <person name="Howarth C."/>
            <person name="Larson L."/>
            <person name="Lui A."/>
            <person name="MacDonald P.J.P."/>
            <person name="Montmayeur A."/>
            <person name="Murphy C."/>
            <person name="Neiman D."/>
            <person name="Pearson M."/>
            <person name="Priest M."/>
            <person name="Roberts A."/>
            <person name="Saif S."/>
            <person name="Shea T."/>
            <person name="Shenoy N."/>
            <person name="Sisk P."/>
            <person name="Stolte C."/>
            <person name="Sykes S."/>
            <person name="Wortman J."/>
            <person name="Nusbaum C."/>
            <person name="Birren B."/>
        </authorList>
    </citation>
    <scope>NUCLEOTIDE SEQUENCE</scope>
    <source>
        <strain evidence="7">NIH/UT8656</strain>
    </source>
</reference>
<keyword evidence="8" id="KW-1185">Reference proteome</keyword>
<dbReference type="PROSITE" id="PS50135">
    <property type="entry name" value="ZF_ZZ_2"/>
    <property type="match status" value="1"/>
</dbReference>
<dbReference type="InterPro" id="IPR000433">
    <property type="entry name" value="Znf_ZZ"/>
</dbReference>
<organism evidence="7 8">
    <name type="scientific">Exophiala dermatitidis (strain ATCC 34100 / CBS 525.76 / NIH/UT8656)</name>
    <name type="common">Black yeast</name>
    <name type="synonym">Wangiella dermatitidis</name>
    <dbReference type="NCBI Taxonomy" id="858893"/>
    <lineage>
        <taxon>Eukaryota</taxon>
        <taxon>Fungi</taxon>
        <taxon>Dikarya</taxon>
        <taxon>Ascomycota</taxon>
        <taxon>Pezizomycotina</taxon>
        <taxon>Eurotiomycetes</taxon>
        <taxon>Chaetothyriomycetidae</taxon>
        <taxon>Chaetothyriales</taxon>
        <taxon>Herpotrichiellaceae</taxon>
        <taxon>Exophiala</taxon>
    </lineage>
</organism>
<dbReference type="Proteomes" id="UP000007304">
    <property type="component" value="Unassembled WGS sequence"/>
</dbReference>
<dbReference type="PANTHER" id="PTHR20930:SF0">
    <property type="entry name" value="PROTEIN ILRUN"/>
    <property type="match status" value="1"/>
</dbReference>
<dbReference type="InterPro" id="IPR043145">
    <property type="entry name" value="Znf_ZZ_sf"/>
</dbReference>
<keyword evidence="2 4" id="KW-0863">Zinc-finger</keyword>
<feature type="region of interest" description="Disordered" evidence="5">
    <location>
        <begin position="272"/>
        <end position="294"/>
    </location>
</feature>
<dbReference type="eggNOG" id="KOG4582">
    <property type="taxonomic scope" value="Eukaryota"/>
</dbReference>
<dbReference type="STRING" id="858893.H6BTP2"/>
<dbReference type="Pfam" id="PF16158">
    <property type="entry name" value="N_BRCA1_IG"/>
    <property type="match status" value="1"/>
</dbReference>
<dbReference type="EMBL" id="JH226132">
    <property type="protein sequence ID" value="EHY55469.1"/>
    <property type="molecule type" value="Genomic_DNA"/>
</dbReference>
<evidence type="ECO:0000256" key="4">
    <source>
        <dbReference type="PROSITE-ProRule" id="PRU00228"/>
    </source>
</evidence>